<dbReference type="EMBL" id="JAGFBS010000011">
    <property type="protein sequence ID" value="KAG6376748.1"/>
    <property type="molecule type" value="Genomic_DNA"/>
</dbReference>
<evidence type="ECO:0000313" key="1">
    <source>
        <dbReference type="EMBL" id="KAG6376748.1"/>
    </source>
</evidence>
<evidence type="ECO:0000313" key="2">
    <source>
        <dbReference type="Proteomes" id="UP000683000"/>
    </source>
</evidence>
<accession>A0A8I3A9D7</accession>
<keyword evidence="2" id="KW-1185">Reference proteome</keyword>
<dbReference type="AlphaFoldDB" id="A0A8I3A9D7"/>
<organism evidence="1 2">
    <name type="scientific">Boletus reticuloceps</name>
    <dbReference type="NCBI Taxonomy" id="495285"/>
    <lineage>
        <taxon>Eukaryota</taxon>
        <taxon>Fungi</taxon>
        <taxon>Dikarya</taxon>
        <taxon>Basidiomycota</taxon>
        <taxon>Agaricomycotina</taxon>
        <taxon>Agaricomycetes</taxon>
        <taxon>Agaricomycetidae</taxon>
        <taxon>Boletales</taxon>
        <taxon>Boletineae</taxon>
        <taxon>Boletaceae</taxon>
        <taxon>Boletoideae</taxon>
        <taxon>Boletus</taxon>
    </lineage>
</organism>
<dbReference type="Proteomes" id="UP000683000">
    <property type="component" value="Unassembled WGS sequence"/>
</dbReference>
<name>A0A8I3A9D7_9AGAM</name>
<reference evidence="1" key="1">
    <citation type="submission" date="2021-03" db="EMBL/GenBank/DDBJ databases">
        <title>Evolutionary innovations through gain and loss of genes in the ectomycorrhizal Boletales.</title>
        <authorList>
            <person name="Wu G."/>
            <person name="Miyauchi S."/>
            <person name="Morin E."/>
            <person name="Yang Z.-L."/>
            <person name="Xu J."/>
            <person name="Martin F.M."/>
        </authorList>
    </citation>
    <scope>NUCLEOTIDE SEQUENCE</scope>
    <source>
        <strain evidence="1">BR01</strain>
    </source>
</reference>
<gene>
    <name evidence="1" type="ORF">JVT61DRAFT_1767</name>
</gene>
<proteinExistence type="predicted"/>
<protein>
    <submittedName>
        <fullName evidence="1">Uncharacterized protein</fullName>
    </submittedName>
</protein>
<sequence length="69" mass="7589">MQNLSKVLMLCVRQQQQLWTPGFQNLLWSGSSKVVLSFGGSSFSFAALMSSCPLLIQITPVDFGNCLPH</sequence>
<comment type="caution">
    <text evidence="1">The sequence shown here is derived from an EMBL/GenBank/DDBJ whole genome shotgun (WGS) entry which is preliminary data.</text>
</comment>